<reference evidence="5 6" key="1">
    <citation type="submission" date="2019-12" db="EMBL/GenBank/DDBJ databases">
        <authorList>
            <person name="Floudas D."/>
            <person name="Bentzer J."/>
            <person name="Ahren D."/>
            <person name="Johansson T."/>
            <person name="Persson P."/>
            <person name="Tunlid A."/>
        </authorList>
    </citation>
    <scope>NUCLEOTIDE SEQUENCE [LARGE SCALE GENOMIC DNA]</scope>
    <source>
        <strain evidence="5 6">CBS 102.39</strain>
    </source>
</reference>
<protein>
    <submittedName>
        <fullName evidence="5">Uncharacterized protein</fullName>
    </submittedName>
</protein>
<dbReference type="GO" id="GO:0005763">
    <property type="term" value="C:mitochondrial small ribosomal subunit"/>
    <property type="evidence" value="ECO:0007669"/>
    <property type="project" value="TreeGrafter"/>
</dbReference>
<feature type="region of interest" description="Disordered" evidence="4">
    <location>
        <begin position="77"/>
        <end position="100"/>
    </location>
</feature>
<dbReference type="PANTHER" id="PTHR41237">
    <property type="entry name" value="37S RIBOSOMAL PROTEIN MRP21, MITOCHONDRIAL"/>
    <property type="match status" value="1"/>
</dbReference>
<comment type="caution">
    <text evidence="5">The sequence shown here is derived from an EMBL/GenBank/DDBJ whole genome shotgun (WGS) entry which is preliminary data.</text>
</comment>
<dbReference type="InterPro" id="IPR052837">
    <property type="entry name" value="Mitoribosomal_bS21"/>
</dbReference>
<evidence type="ECO:0000313" key="5">
    <source>
        <dbReference type="EMBL" id="KAF4614807.1"/>
    </source>
</evidence>
<dbReference type="Pfam" id="PF01165">
    <property type="entry name" value="Ribosomal_S21"/>
    <property type="match status" value="1"/>
</dbReference>
<dbReference type="InterPro" id="IPR001911">
    <property type="entry name" value="Ribosomal_bS21"/>
</dbReference>
<evidence type="ECO:0000256" key="3">
    <source>
        <dbReference type="ARBA" id="ARBA00023274"/>
    </source>
</evidence>
<proteinExistence type="inferred from homology"/>
<evidence type="ECO:0000256" key="4">
    <source>
        <dbReference type="SAM" id="MobiDB-lite"/>
    </source>
</evidence>
<feature type="compositionally biased region" description="Basic and acidic residues" evidence="4">
    <location>
        <begin position="77"/>
        <end position="87"/>
    </location>
</feature>
<evidence type="ECO:0000256" key="1">
    <source>
        <dbReference type="ARBA" id="ARBA00006640"/>
    </source>
</evidence>
<sequence length="525" mass="60318">MQRLSQLLPTTTLRLSTAFRSSVVSSTCTLLRRGALSNTVPTHARLVNTDARGLHPVNSQLENGVPMPKTIEERWKESSKRALEDARNSPPANPYSGRTVEVGKNLSATFRKLDAILARNQVRKQLRLTERHEKKGVKRRRLSSERWRKRFADEVRLFFFKHTLTRLYIHCSRLRLRLVCLHSNDGSAGAQPNKTQPNRTKANISSTPDPSDALIYSETANYTLPQTLPPFYIESPSDLDNMFSWLVLAIITATRAMHRIDRRWMTFLCESPVHADLDQNLFRYVVWKNQGEKLTAVRDSVVLAYETPYTLTQREMQEFVECGAFPVYDNLNVENLQSKHRLWGKIWDTCQTETCDWFILTNYTHWVFGAFSSGGRAAFVSSVIPYQNDAKSPTILEWILFWLSSAGGKGYKIPTIAEPVTTMWDFHNLQMPVKQAPTGSSLYSEIEPHHAGDADMDSDSVFGGYNPSPYFRKQETQTEARLRAWLTSYREIFPFHRPIDEDELLFGPEPGQLFEYNVPRGEWMI</sequence>
<evidence type="ECO:0000313" key="6">
    <source>
        <dbReference type="Proteomes" id="UP000521872"/>
    </source>
</evidence>
<dbReference type="Proteomes" id="UP000521872">
    <property type="component" value="Unassembled WGS sequence"/>
</dbReference>
<dbReference type="AlphaFoldDB" id="A0A8H4QP83"/>
<dbReference type="GO" id="GO:0003735">
    <property type="term" value="F:structural constituent of ribosome"/>
    <property type="evidence" value="ECO:0007669"/>
    <property type="project" value="InterPro"/>
</dbReference>
<keyword evidence="2" id="KW-0689">Ribosomal protein</keyword>
<accession>A0A8H4QP83</accession>
<gene>
    <name evidence="5" type="ORF">D9613_003042</name>
</gene>
<dbReference type="GO" id="GO:0070124">
    <property type="term" value="P:mitochondrial translational initiation"/>
    <property type="evidence" value="ECO:0007669"/>
    <property type="project" value="TreeGrafter"/>
</dbReference>
<evidence type="ECO:0000256" key="2">
    <source>
        <dbReference type="ARBA" id="ARBA00022980"/>
    </source>
</evidence>
<organism evidence="5 6">
    <name type="scientific">Agrocybe pediades</name>
    <dbReference type="NCBI Taxonomy" id="84607"/>
    <lineage>
        <taxon>Eukaryota</taxon>
        <taxon>Fungi</taxon>
        <taxon>Dikarya</taxon>
        <taxon>Basidiomycota</taxon>
        <taxon>Agaricomycotina</taxon>
        <taxon>Agaricomycetes</taxon>
        <taxon>Agaricomycetidae</taxon>
        <taxon>Agaricales</taxon>
        <taxon>Agaricineae</taxon>
        <taxon>Strophariaceae</taxon>
        <taxon>Agrocybe</taxon>
    </lineage>
</organism>
<feature type="region of interest" description="Disordered" evidence="4">
    <location>
        <begin position="187"/>
        <end position="208"/>
    </location>
</feature>
<dbReference type="PANTHER" id="PTHR41237:SF1">
    <property type="entry name" value="SMALL RIBOSOMAL SUBUNIT PROTEIN BS21M"/>
    <property type="match status" value="1"/>
</dbReference>
<keyword evidence="6" id="KW-1185">Reference proteome</keyword>
<name>A0A8H4QP83_9AGAR</name>
<comment type="similarity">
    <text evidence="1">Belongs to the bacterial ribosomal protein bS21 family.</text>
</comment>
<keyword evidence="3" id="KW-0687">Ribonucleoprotein</keyword>
<dbReference type="EMBL" id="JAACJL010000044">
    <property type="protein sequence ID" value="KAF4614807.1"/>
    <property type="molecule type" value="Genomic_DNA"/>
</dbReference>